<proteinExistence type="predicted"/>
<reference evidence="1" key="1">
    <citation type="submission" date="2015-12" db="EMBL/GenBank/DDBJ databases">
        <title>De novo transcriptome assembly of four potential Pierce s Disease insect vectors from Arizona vineyards.</title>
        <authorList>
            <person name="Tassone E.E."/>
        </authorList>
    </citation>
    <scope>NUCLEOTIDE SEQUENCE</scope>
</reference>
<protein>
    <submittedName>
        <fullName evidence="1">Uncharacterized protein</fullName>
    </submittedName>
</protein>
<accession>A0A1B6EH22</accession>
<organism evidence="1">
    <name type="scientific">Clastoptera arizonana</name>
    <name type="common">Arizona spittle bug</name>
    <dbReference type="NCBI Taxonomy" id="38151"/>
    <lineage>
        <taxon>Eukaryota</taxon>
        <taxon>Metazoa</taxon>
        <taxon>Ecdysozoa</taxon>
        <taxon>Arthropoda</taxon>
        <taxon>Hexapoda</taxon>
        <taxon>Insecta</taxon>
        <taxon>Pterygota</taxon>
        <taxon>Neoptera</taxon>
        <taxon>Paraneoptera</taxon>
        <taxon>Hemiptera</taxon>
        <taxon>Auchenorrhyncha</taxon>
        <taxon>Cercopoidea</taxon>
        <taxon>Clastopteridae</taxon>
        <taxon>Clastoptera</taxon>
    </lineage>
</organism>
<dbReference type="AlphaFoldDB" id="A0A1B6EH22"/>
<name>A0A1B6EH22_9HEMI</name>
<dbReference type="EMBL" id="GEDC01000060">
    <property type="protein sequence ID" value="JAS37238.1"/>
    <property type="molecule type" value="Transcribed_RNA"/>
</dbReference>
<sequence>MSDDYDDSYIKDMKRGLGHYWQKLTKKPKVKVETWNVKPENEAPFELKPSPANWPQPTFYVRQYNRNPRQQQARPQTYQKPMQKSHYNNYDYKRNSDTLFHTPMPRRSYLAPSTVHSIANVDVVKEEETGIETPIVTFASKYELRRFKKFSTRTTSSWKSNYSPPSWKSKFDYTPNSWKSKSEYTPSSWKYKTDFNRNEQMSWYRAQRNRNTLPTFSTKFYQSFCSELQQEMENESKILQMEVKPTEPFWKKYSNPNLYSFWVKTTPHSKMEISEIQTTWPTIGTKKSQENKPINSDEEIDEFFAMTYWLRRARAYRPQVDPYKLAVKYEKELQWKTTQPKTRKRIKRPVYQGFFSIRHTTQQTKSV</sequence>
<evidence type="ECO:0000313" key="1">
    <source>
        <dbReference type="EMBL" id="JAS37238.1"/>
    </source>
</evidence>
<gene>
    <name evidence="1" type="ORF">g.8183</name>
</gene>